<sequence>MPSIDIDEDTSVETTTMKETPTLDLNAKVEIINFINTFDVKGNCYLYHEGEEKLVSTLLRPDDRKRISLMKELEEARTIRLAYSKITHF</sequence>
<name>A0A655ZWU0_VIBCL</name>
<dbReference type="AlphaFoldDB" id="A0A655ZWU0"/>
<protein>
    <submittedName>
        <fullName evidence="1">Uncharacterized protein</fullName>
    </submittedName>
</protein>
<proteinExistence type="predicted"/>
<accession>A0A655ZWU0</accession>
<evidence type="ECO:0000313" key="2">
    <source>
        <dbReference type="Proteomes" id="UP000046067"/>
    </source>
</evidence>
<gene>
    <name evidence="1" type="ORF">ERS013201_03637</name>
</gene>
<organism evidence="1 2">
    <name type="scientific">Vibrio cholerae</name>
    <dbReference type="NCBI Taxonomy" id="666"/>
    <lineage>
        <taxon>Bacteria</taxon>
        <taxon>Pseudomonadati</taxon>
        <taxon>Pseudomonadota</taxon>
        <taxon>Gammaproteobacteria</taxon>
        <taxon>Vibrionales</taxon>
        <taxon>Vibrionaceae</taxon>
        <taxon>Vibrio</taxon>
    </lineage>
</organism>
<dbReference type="EMBL" id="CWQJ01000036">
    <property type="protein sequence ID" value="CSC81576.1"/>
    <property type="molecule type" value="Genomic_DNA"/>
</dbReference>
<evidence type="ECO:0000313" key="1">
    <source>
        <dbReference type="EMBL" id="CSC81576.1"/>
    </source>
</evidence>
<reference evidence="1 2" key="1">
    <citation type="submission" date="2015-07" db="EMBL/GenBank/DDBJ databases">
        <authorList>
            <consortium name="Pathogen Informatics"/>
        </authorList>
    </citation>
    <scope>NUCLEOTIDE SEQUENCE [LARGE SCALE GENOMIC DNA]</scope>
    <source>
        <strain evidence="1 2">A325</strain>
    </source>
</reference>
<dbReference type="Proteomes" id="UP000046067">
    <property type="component" value="Unassembled WGS sequence"/>
</dbReference>